<name>A0AA97NM94_PYRO3</name>
<protein>
    <submittedName>
        <fullName evidence="2">Uncharacterized protein</fullName>
    </submittedName>
</protein>
<accession>A0AA97NM94</accession>
<proteinExistence type="predicted"/>
<organism evidence="2">
    <name type="scientific">Pyricularia oryzae (strain Y34)</name>
    <name type="common">Rice blast fungus</name>
    <name type="synonym">Magnaporthe oryzae</name>
    <dbReference type="NCBI Taxonomy" id="1143189"/>
    <lineage>
        <taxon>Eukaryota</taxon>
        <taxon>Fungi</taxon>
        <taxon>Dikarya</taxon>
        <taxon>Ascomycota</taxon>
        <taxon>Pezizomycotina</taxon>
        <taxon>Sordariomycetes</taxon>
        <taxon>Sordariomycetidae</taxon>
        <taxon>Magnaporthales</taxon>
        <taxon>Pyriculariaceae</taxon>
        <taxon>Pyricularia</taxon>
    </lineage>
</organism>
<dbReference type="Proteomes" id="UP000011086">
    <property type="component" value="Unassembled WGS sequence"/>
</dbReference>
<evidence type="ECO:0000313" key="2">
    <source>
        <dbReference type="EMBL" id="ELQ32784.1"/>
    </source>
</evidence>
<dbReference type="AlphaFoldDB" id="A0AA97NM94"/>
<dbReference type="EMBL" id="JH793469">
    <property type="protein sequence ID" value="ELQ32784.1"/>
    <property type="molecule type" value="Genomic_DNA"/>
</dbReference>
<gene>
    <name evidence="2" type="ORF">OOU_Y34scaffold01039g5</name>
</gene>
<keyword evidence="1" id="KW-0175">Coiled coil</keyword>
<sequence length="80" mass="8980">MDRVNRDLRNAEVAFNQAEQVANEAADADRKAILEQNATAILLVSWTQKAQSRPRPEETEDQIMARMRCCQMRGCSASAV</sequence>
<feature type="coiled-coil region" evidence="1">
    <location>
        <begin position="1"/>
        <end position="28"/>
    </location>
</feature>
<evidence type="ECO:0000256" key="1">
    <source>
        <dbReference type="SAM" id="Coils"/>
    </source>
</evidence>
<reference evidence="2" key="1">
    <citation type="journal article" date="2012" name="PLoS Genet.">
        <title>Comparative analysis of the genomes of two field isolates of the rice blast fungus Magnaporthe oryzae.</title>
        <authorList>
            <person name="Xue M."/>
            <person name="Yang J."/>
            <person name="Li Z."/>
            <person name="Hu S."/>
            <person name="Yao N."/>
            <person name="Dean R.A."/>
            <person name="Zhao W."/>
            <person name="Shen M."/>
            <person name="Zhang H."/>
            <person name="Li C."/>
            <person name="Liu L."/>
            <person name="Cao L."/>
            <person name="Xu X."/>
            <person name="Xing Y."/>
            <person name="Hsiang T."/>
            <person name="Zhang Z."/>
            <person name="Xu J.R."/>
            <person name="Peng Y.L."/>
        </authorList>
    </citation>
    <scope>NUCLEOTIDE SEQUENCE</scope>
    <source>
        <strain evidence="2">Y34</strain>
    </source>
</reference>